<proteinExistence type="predicted"/>
<dbReference type="AlphaFoldDB" id="A0AAF3ESY2"/>
<feature type="transmembrane region" description="Helical" evidence="1">
    <location>
        <begin position="77"/>
        <end position="100"/>
    </location>
</feature>
<dbReference type="WBParaSite" id="MBELARI_LOCUS17248">
    <property type="protein sequence ID" value="MBELARI_LOCUS17248"/>
    <property type="gene ID" value="MBELARI_LOCUS17248"/>
</dbReference>
<keyword evidence="1" id="KW-0472">Membrane</keyword>
<feature type="transmembrane region" description="Helical" evidence="1">
    <location>
        <begin position="115"/>
        <end position="136"/>
    </location>
</feature>
<sequence>MAQLKFSYLRALLCILLNIEILFYASLAYVFVLLSPIPFFANRGIFVHLLLLLFCFVKLMVLIAAILGVVADRKQLLIPNVIASIFQSLILGALLLLLLIRLNETNLSRRGWQNFYVLSGALALCLTTMSIEFRYYQRIGQRNERKDIVSDAHVMTETP</sequence>
<protein>
    <submittedName>
        <fullName evidence="3">Uncharacterized protein</fullName>
    </submittedName>
</protein>
<name>A0AAF3ESY2_9BILA</name>
<keyword evidence="1" id="KW-1133">Transmembrane helix</keyword>
<keyword evidence="1" id="KW-0812">Transmembrane</keyword>
<accession>A0AAF3ESY2</accession>
<reference evidence="3" key="1">
    <citation type="submission" date="2024-02" db="UniProtKB">
        <authorList>
            <consortium name="WormBaseParasite"/>
        </authorList>
    </citation>
    <scope>IDENTIFICATION</scope>
</reference>
<organism evidence="2 3">
    <name type="scientific">Mesorhabditis belari</name>
    <dbReference type="NCBI Taxonomy" id="2138241"/>
    <lineage>
        <taxon>Eukaryota</taxon>
        <taxon>Metazoa</taxon>
        <taxon>Ecdysozoa</taxon>
        <taxon>Nematoda</taxon>
        <taxon>Chromadorea</taxon>
        <taxon>Rhabditida</taxon>
        <taxon>Rhabditina</taxon>
        <taxon>Rhabditomorpha</taxon>
        <taxon>Rhabditoidea</taxon>
        <taxon>Rhabditidae</taxon>
        <taxon>Mesorhabditinae</taxon>
        <taxon>Mesorhabditis</taxon>
    </lineage>
</organism>
<dbReference type="Proteomes" id="UP000887575">
    <property type="component" value="Unassembled WGS sequence"/>
</dbReference>
<feature type="transmembrane region" description="Helical" evidence="1">
    <location>
        <begin position="45"/>
        <end position="70"/>
    </location>
</feature>
<feature type="transmembrane region" description="Helical" evidence="1">
    <location>
        <begin position="12"/>
        <end position="33"/>
    </location>
</feature>
<evidence type="ECO:0000313" key="3">
    <source>
        <dbReference type="WBParaSite" id="MBELARI_LOCUS17248"/>
    </source>
</evidence>
<keyword evidence="2" id="KW-1185">Reference proteome</keyword>
<evidence type="ECO:0000256" key="1">
    <source>
        <dbReference type="SAM" id="Phobius"/>
    </source>
</evidence>
<evidence type="ECO:0000313" key="2">
    <source>
        <dbReference type="Proteomes" id="UP000887575"/>
    </source>
</evidence>